<dbReference type="Pfam" id="PF00535">
    <property type="entry name" value="Glycos_transf_2"/>
    <property type="match status" value="1"/>
</dbReference>
<dbReference type="Gene3D" id="3.90.550.10">
    <property type="entry name" value="Spore Coat Polysaccharide Biosynthesis Protein SpsA, Chain A"/>
    <property type="match status" value="1"/>
</dbReference>
<evidence type="ECO:0000256" key="1">
    <source>
        <dbReference type="ARBA" id="ARBA00038494"/>
    </source>
</evidence>
<dbReference type="InterPro" id="IPR029044">
    <property type="entry name" value="Nucleotide-diphossugar_trans"/>
</dbReference>
<dbReference type="GO" id="GO:0016740">
    <property type="term" value="F:transferase activity"/>
    <property type="evidence" value="ECO:0007669"/>
    <property type="project" value="UniProtKB-KW"/>
</dbReference>
<protein>
    <submittedName>
        <fullName evidence="3">Glycosyl transferase family 2</fullName>
    </submittedName>
</protein>
<reference evidence="4" key="1">
    <citation type="submission" date="2016-10" db="EMBL/GenBank/DDBJ databases">
        <authorList>
            <person name="Varghese N."/>
            <person name="Submissions S."/>
        </authorList>
    </citation>
    <scope>NUCLEOTIDE SEQUENCE [LARGE SCALE GENOMIC DNA]</scope>
    <source>
        <strain evidence="4">DSM 23920</strain>
    </source>
</reference>
<sequence length="301" mass="34950">MRVSGFTYLRNSFLYGYPVIQSIKSVLPVCDEFIAVVGRSTDGTREAIEAIGDPKIRIIDTEWDPKLTQGGKIFAQQANIGLKAVTGDWAFHIQSDEVIHEDDLPEIKQAMITHLDNRKVDGFLFRYLHFVGDYRHIGTTRRWHSREIRILRNDPSFFSYRDSQGFRKYTSEEAYASGAEKGVKLKVKPLNARVFHYSYCRNPYLLCGKVKKFHSYYNPNQASLEDFKEAESFDFHSVVDVLSPYIGSHPAVMKEVIAKQDWDFKYDASKGSFTPRHRMLYEIEKITGWRIGEYKNYKLVK</sequence>
<dbReference type="Proteomes" id="UP000199656">
    <property type="component" value="Unassembled WGS sequence"/>
</dbReference>
<evidence type="ECO:0000313" key="3">
    <source>
        <dbReference type="EMBL" id="SEA95847.1"/>
    </source>
</evidence>
<keyword evidence="4" id="KW-1185">Reference proteome</keyword>
<dbReference type="STRING" id="408074.SAMN05660909_04360"/>
<dbReference type="OrthoDB" id="9815923at2"/>
<evidence type="ECO:0000313" key="4">
    <source>
        <dbReference type="Proteomes" id="UP000199656"/>
    </source>
</evidence>
<evidence type="ECO:0000259" key="2">
    <source>
        <dbReference type="Pfam" id="PF00535"/>
    </source>
</evidence>
<comment type="similarity">
    <text evidence="1">Belongs to the glycosyltransferase 2 family. WaaE/KdtX subfamily.</text>
</comment>
<dbReference type="PANTHER" id="PTHR43630:SF2">
    <property type="entry name" value="GLYCOSYLTRANSFERASE"/>
    <property type="match status" value="1"/>
</dbReference>
<name>A0A1H4FFN8_9BACT</name>
<keyword evidence="3" id="KW-0808">Transferase</keyword>
<dbReference type="SUPFAM" id="SSF53448">
    <property type="entry name" value="Nucleotide-diphospho-sugar transferases"/>
    <property type="match status" value="1"/>
</dbReference>
<accession>A0A1H4FFN8</accession>
<organism evidence="3 4">
    <name type="scientific">Chitinophaga terrae</name>
    <name type="common">ex Kim and Jung 2007</name>
    <dbReference type="NCBI Taxonomy" id="408074"/>
    <lineage>
        <taxon>Bacteria</taxon>
        <taxon>Pseudomonadati</taxon>
        <taxon>Bacteroidota</taxon>
        <taxon>Chitinophagia</taxon>
        <taxon>Chitinophagales</taxon>
        <taxon>Chitinophagaceae</taxon>
        <taxon>Chitinophaga</taxon>
    </lineage>
</organism>
<feature type="domain" description="Glycosyltransferase 2-like" evidence="2">
    <location>
        <begin position="23"/>
        <end position="154"/>
    </location>
</feature>
<dbReference type="PANTHER" id="PTHR43630">
    <property type="entry name" value="POLY-BETA-1,6-N-ACETYL-D-GLUCOSAMINE SYNTHASE"/>
    <property type="match status" value="1"/>
</dbReference>
<gene>
    <name evidence="3" type="ORF">SAMN05660909_04360</name>
</gene>
<dbReference type="AlphaFoldDB" id="A0A1H4FFN8"/>
<dbReference type="EMBL" id="FNRL01000024">
    <property type="protein sequence ID" value="SEA95847.1"/>
    <property type="molecule type" value="Genomic_DNA"/>
</dbReference>
<proteinExistence type="inferred from homology"/>
<dbReference type="InterPro" id="IPR001173">
    <property type="entry name" value="Glyco_trans_2-like"/>
</dbReference>
<dbReference type="RefSeq" id="WP_089764182.1">
    <property type="nucleotide sequence ID" value="NZ_BKAT01000043.1"/>
</dbReference>